<dbReference type="AlphaFoldDB" id="A0A498RGV0"/>
<dbReference type="EMBL" id="UPPP01000116">
    <property type="protein sequence ID" value="VBB09333.1"/>
    <property type="molecule type" value="Genomic_DNA"/>
</dbReference>
<evidence type="ECO:0000313" key="3">
    <source>
        <dbReference type="Proteomes" id="UP000277811"/>
    </source>
</evidence>
<dbReference type="InterPro" id="IPR049503">
    <property type="entry name" value="AbiJ_NTD4"/>
</dbReference>
<proteinExistence type="predicted"/>
<reference evidence="2 3" key="1">
    <citation type="submission" date="2018-06" db="EMBL/GenBank/DDBJ databases">
        <authorList>
            <person name="Strepis N."/>
        </authorList>
    </citation>
    <scope>NUCLEOTIDE SEQUENCE [LARGE SCALE GENOMIC DNA]</scope>
    <source>
        <strain evidence="2">LUCI</strain>
    </source>
</reference>
<dbReference type="Proteomes" id="UP000277811">
    <property type="component" value="Unassembled WGS sequence"/>
</dbReference>
<keyword evidence="3" id="KW-1185">Reference proteome</keyword>
<gene>
    <name evidence="2" type="ORF">LUCI_4623</name>
</gene>
<accession>A0A498RGV0</accession>
<name>A0A498RGV0_9FIRM</name>
<evidence type="ECO:0000259" key="1">
    <source>
        <dbReference type="Pfam" id="PF18863"/>
    </source>
</evidence>
<protein>
    <recommendedName>
        <fullName evidence="1">HEPN AbiJ-N-terminal domain-containing protein</fullName>
    </recommendedName>
</protein>
<dbReference type="Pfam" id="PF18863">
    <property type="entry name" value="AbiJ_NTD4"/>
    <property type="match status" value="1"/>
</dbReference>
<evidence type="ECO:0000313" key="2">
    <source>
        <dbReference type="EMBL" id="VBB09333.1"/>
    </source>
</evidence>
<sequence>MLFSQRQGLKPIKQVIQLEDIDNDLKNGLWNALTIFYWERVNQPFLVIVDRIHGERSHYMLPFLRVIWHSYF</sequence>
<feature type="domain" description="HEPN AbiJ-N-terminal" evidence="1">
    <location>
        <begin position="1"/>
        <end position="43"/>
    </location>
</feature>
<organism evidence="2 3">
    <name type="scientific">Lucifera butyrica</name>
    <dbReference type="NCBI Taxonomy" id="1351585"/>
    <lineage>
        <taxon>Bacteria</taxon>
        <taxon>Bacillati</taxon>
        <taxon>Bacillota</taxon>
        <taxon>Negativicutes</taxon>
        <taxon>Veillonellales</taxon>
        <taxon>Veillonellaceae</taxon>
        <taxon>Lucifera</taxon>
    </lineage>
</organism>